<protein>
    <recommendedName>
        <fullName evidence="10">Integrase</fullName>
    </recommendedName>
</protein>
<evidence type="ECO:0000313" key="8">
    <source>
        <dbReference type="EMBL" id="MCW0343393.1"/>
    </source>
</evidence>
<dbReference type="EMBL" id="JANFVX010000004">
    <property type="protein sequence ID" value="MCW0343393.1"/>
    <property type="molecule type" value="Genomic_DNA"/>
</dbReference>
<dbReference type="InterPro" id="IPR044068">
    <property type="entry name" value="CB"/>
</dbReference>
<evidence type="ECO:0000256" key="2">
    <source>
        <dbReference type="ARBA" id="ARBA00022908"/>
    </source>
</evidence>
<dbReference type="InterPro" id="IPR013762">
    <property type="entry name" value="Integrase-like_cat_sf"/>
</dbReference>
<dbReference type="GO" id="GO:0003677">
    <property type="term" value="F:DNA binding"/>
    <property type="evidence" value="ECO:0007669"/>
    <property type="project" value="UniProtKB-UniRule"/>
</dbReference>
<dbReference type="InterPro" id="IPR002104">
    <property type="entry name" value="Integrase_catalytic"/>
</dbReference>
<dbReference type="SUPFAM" id="SSF56349">
    <property type="entry name" value="DNA breaking-rejoining enzymes"/>
    <property type="match status" value="1"/>
</dbReference>
<organism evidence="8 9">
    <name type="scientific">Pantoea ananas</name>
    <name type="common">Erwinia uredovora</name>
    <dbReference type="NCBI Taxonomy" id="553"/>
    <lineage>
        <taxon>Bacteria</taxon>
        <taxon>Pseudomonadati</taxon>
        <taxon>Pseudomonadota</taxon>
        <taxon>Gammaproteobacteria</taxon>
        <taxon>Enterobacterales</taxon>
        <taxon>Erwiniaceae</taxon>
        <taxon>Pantoea</taxon>
    </lineage>
</organism>
<dbReference type="InterPro" id="IPR011010">
    <property type="entry name" value="DNA_brk_join_enz"/>
</dbReference>
<accession>A0AAJ1FVE6</accession>
<feature type="domain" description="Tyr recombinase" evidence="6">
    <location>
        <begin position="188"/>
        <end position="374"/>
    </location>
</feature>
<dbReference type="Pfam" id="PF00589">
    <property type="entry name" value="Phage_integrase"/>
    <property type="match status" value="1"/>
</dbReference>
<evidence type="ECO:0000259" key="7">
    <source>
        <dbReference type="PROSITE" id="PS51900"/>
    </source>
</evidence>
<dbReference type="InterPro" id="IPR015094">
    <property type="entry name" value="Integrase_lambda-typ_DNA-bd_N"/>
</dbReference>
<dbReference type="InterPro" id="IPR010998">
    <property type="entry name" value="Integrase_recombinase_N"/>
</dbReference>
<dbReference type="PROSITE" id="PS51898">
    <property type="entry name" value="TYR_RECOMBINASE"/>
    <property type="match status" value="1"/>
</dbReference>
<evidence type="ECO:0000256" key="4">
    <source>
        <dbReference type="ARBA" id="ARBA00023172"/>
    </source>
</evidence>
<keyword evidence="4" id="KW-0233">DNA recombination</keyword>
<dbReference type="RefSeq" id="WP_264271946.1">
    <property type="nucleotide sequence ID" value="NZ_JANFVX010000004.1"/>
</dbReference>
<evidence type="ECO:0000313" key="9">
    <source>
        <dbReference type="Proteomes" id="UP001208888"/>
    </source>
</evidence>
<keyword evidence="3 5" id="KW-0238">DNA-binding</keyword>
<dbReference type="GO" id="GO:0006310">
    <property type="term" value="P:DNA recombination"/>
    <property type="evidence" value="ECO:0007669"/>
    <property type="project" value="UniProtKB-KW"/>
</dbReference>
<comment type="caution">
    <text evidence="8">The sequence shown here is derived from an EMBL/GenBank/DDBJ whole genome shotgun (WGS) entry which is preliminary data.</text>
</comment>
<dbReference type="Gene3D" id="1.10.150.130">
    <property type="match status" value="1"/>
</dbReference>
<sequence length="374" mass="41812">MARPRKYNVTIPGLSCFTDARTKRVYWRYKHPVTGKFHGLGTDEEAAKEIAAEANRRLTENQLANLLRAREEIARGVNQSITTQSWVARYKTIQAEKIATGEIKESTVKGRESALKLLVEHLGIKPLAETGTRDVAAIIDSLIARGVPRMAQMTRTVLVDVFKEAQHAGEVPPGFNPALATKKPRAKVTRQRLSFDEWKMIYAEAVKMQPWNSRSMLLALVTGQRLGDIAKMKFADIWDDALHIEQIKTGAKVAIPLSLHCVSLGMSLRDVIAECRDSILSPWLLHHHHSIAGSERGGPLATDTITMGFKTARSRTGLSWDDGTPPTFHEQRSLSERLYRAQGVDTQTLLGHKSSKMTDEYNNDRGKDWKIVAI</sequence>
<dbReference type="Pfam" id="PF09003">
    <property type="entry name" value="Arm-DNA-bind_1"/>
    <property type="match status" value="1"/>
</dbReference>
<feature type="domain" description="Core-binding (CB)" evidence="7">
    <location>
        <begin position="81"/>
        <end position="166"/>
    </location>
</feature>
<dbReference type="Gene3D" id="3.30.160.60">
    <property type="entry name" value="Classic Zinc Finger"/>
    <property type="match status" value="1"/>
</dbReference>
<dbReference type="Proteomes" id="UP001208888">
    <property type="component" value="Unassembled WGS sequence"/>
</dbReference>
<dbReference type="GO" id="GO:0008907">
    <property type="term" value="F:integrase activity"/>
    <property type="evidence" value="ECO:0007669"/>
    <property type="project" value="InterPro"/>
</dbReference>
<dbReference type="Gene3D" id="1.10.443.10">
    <property type="entry name" value="Intergrase catalytic core"/>
    <property type="match status" value="1"/>
</dbReference>
<keyword evidence="2" id="KW-0229">DNA integration</keyword>
<dbReference type="AlphaFoldDB" id="A0AAJ1FVE6"/>
<reference evidence="8" key="1">
    <citation type="submission" date="2022-06" db="EMBL/GenBank/DDBJ databases">
        <title>Dynamics of rice microbiomes reveals core vertical transmitted seed endophytes.</title>
        <authorList>
            <person name="Liao K."/>
            <person name="Zhang X."/>
        </authorList>
    </citation>
    <scope>NUCLEOTIDE SEQUENCE</scope>
    <source>
        <strain evidence="8">JT1-17</strain>
    </source>
</reference>
<evidence type="ECO:0000256" key="5">
    <source>
        <dbReference type="PROSITE-ProRule" id="PRU01248"/>
    </source>
</evidence>
<evidence type="ECO:0000256" key="3">
    <source>
        <dbReference type="ARBA" id="ARBA00023125"/>
    </source>
</evidence>
<evidence type="ECO:0000259" key="6">
    <source>
        <dbReference type="PROSITE" id="PS51898"/>
    </source>
</evidence>
<evidence type="ECO:0000256" key="1">
    <source>
        <dbReference type="ARBA" id="ARBA00008857"/>
    </source>
</evidence>
<evidence type="ECO:0008006" key="10">
    <source>
        <dbReference type="Google" id="ProtNLM"/>
    </source>
</evidence>
<name>A0AAJ1FVE6_PANAN</name>
<dbReference type="PROSITE" id="PS51900">
    <property type="entry name" value="CB"/>
    <property type="match status" value="1"/>
</dbReference>
<gene>
    <name evidence="8" type="ORF">NB703_001486</name>
</gene>
<proteinExistence type="inferred from homology"/>
<comment type="similarity">
    <text evidence="1">Belongs to the 'phage' integrase family.</text>
</comment>